<dbReference type="OrthoDB" id="3886346at2759"/>
<dbReference type="GeneID" id="63834061"/>
<evidence type="ECO:0000313" key="3">
    <source>
        <dbReference type="Proteomes" id="UP000803844"/>
    </source>
</evidence>
<protein>
    <submittedName>
        <fullName evidence="2">Uncharacterized protein</fullName>
    </submittedName>
</protein>
<dbReference type="RefSeq" id="XP_040778412.1">
    <property type="nucleotide sequence ID" value="XM_040916932.1"/>
</dbReference>
<evidence type="ECO:0000256" key="1">
    <source>
        <dbReference type="SAM" id="MobiDB-lite"/>
    </source>
</evidence>
<name>A0A9P5CRN2_CRYP1</name>
<feature type="region of interest" description="Disordered" evidence="1">
    <location>
        <begin position="263"/>
        <end position="307"/>
    </location>
</feature>
<feature type="compositionally biased region" description="Acidic residues" evidence="1">
    <location>
        <begin position="220"/>
        <end position="231"/>
    </location>
</feature>
<comment type="caution">
    <text evidence="2">The sequence shown here is derived from an EMBL/GenBank/DDBJ whole genome shotgun (WGS) entry which is preliminary data.</text>
</comment>
<sequence length="464" mass="49604">LEALYNLTTYCPDWAKRLDELSGQIDQRQIDLAEFAEQQSPTSCRRSLRNRGSTESLKPRDDGEAHPGIVDGVASPGATGAVHKMQTTDGPAPQQQQQQQQHPREPLSPNEANSPTSSAVERQTPQVMAMASANARATLRRTQLNKRAAAAVVSAESMLTGDGAAAPKYRSRNLVIVYYDSYVQSFFEEVVKFVSASRNLMRKAKMAAKVAQIRRMAELETPDDESSDSDDGPGFGFAPAPAPAATAVTGPVQLSYKQTVGIGNGNGNGLPRQGLSSPFRPYLAARSPSNPARGKNGHADQQQPGDIFDDLDKGLEVVQSMCERAAHQFLRDGDCADEIIKIKERLTHTKTLADKEMQRMLAGDTDGSLKKLLTEGLVGNRTFRSHGVRRDTMRLRPSFAGRSTAAANGMNGAAGPSLTPSNTGMVALEVDEGIRASNTNGGAAPRLQPASIPTTMGPPLGSGP</sequence>
<feature type="region of interest" description="Disordered" evidence="1">
    <location>
        <begin position="219"/>
        <end position="242"/>
    </location>
</feature>
<feature type="compositionally biased region" description="Polar residues" evidence="1">
    <location>
        <begin position="110"/>
        <end position="125"/>
    </location>
</feature>
<proteinExistence type="predicted"/>
<dbReference type="AlphaFoldDB" id="A0A9P5CRN2"/>
<feature type="compositionally biased region" description="Polar residues" evidence="1">
    <location>
        <begin position="37"/>
        <end position="56"/>
    </location>
</feature>
<reference evidence="2" key="1">
    <citation type="journal article" date="2020" name="Phytopathology">
        <title>Genome sequence of the chestnut blight fungus Cryphonectria parasitica EP155: A fundamental resource for an archetypical invasive plant pathogen.</title>
        <authorList>
            <person name="Crouch J.A."/>
            <person name="Dawe A."/>
            <person name="Aerts A."/>
            <person name="Barry K."/>
            <person name="Churchill A.C.L."/>
            <person name="Grimwood J."/>
            <person name="Hillman B."/>
            <person name="Milgroom M.G."/>
            <person name="Pangilinan J."/>
            <person name="Smith M."/>
            <person name="Salamov A."/>
            <person name="Schmutz J."/>
            <person name="Yadav J."/>
            <person name="Grigoriev I.V."/>
            <person name="Nuss D."/>
        </authorList>
    </citation>
    <scope>NUCLEOTIDE SEQUENCE</scope>
    <source>
        <strain evidence="2">EP155</strain>
    </source>
</reference>
<organism evidence="2 3">
    <name type="scientific">Cryphonectria parasitica (strain ATCC 38755 / EP155)</name>
    <dbReference type="NCBI Taxonomy" id="660469"/>
    <lineage>
        <taxon>Eukaryota</taxon>
        <taxon>Fungi</taxon>
        <taxon>Dikarya</taxon>
        <taxon>Ascomycota</taxon>
        <taxon>Pezizomycotina</taxon>
        <taxon>Sordariomycetes</taxon>
        <taxon>Sordariomycetidae</taxon>
        <taxon>Diaporthales</taxon>
        <taxon>Cryphonectriaceae</taxon>
        <taxon>Cryphonectria-Endothia species complex</taxon>
        <taxon>Cryphonectria</taxon>
    </lineage>
</organism>
<accession>A0A9P5CRN2</accession>
<feature type="region of interest" description="Disordered" evidence="1">
    <location>
        <begin position="430"/>
        <end position="464"/>
    </location>
</feature>
<feature type="region of interest" description="Disordered" evidence="1">
    <location>
        <begin position="37"/>
        <end position="125"/>
    </location>
</feature>
<keyword evidence="3" id="KW-1185">Reference proteome</keyword>
<feature type="non-terminal residue" evidence="2">
    <location>
        <position position="1"/>
    </location>
</feature>
<evidence type="ECO:0000313" key="2">
    <source>
        <dbReference type="EMBL" id="KAF3767451.1"/>
    </source>
</evidence>
<gene>
    <name evidence="2" type="ORF">M406DRAFT_253978</name>
</gene>
<dbReference type="EMBL" id="MU032346">
    <property type="protein sequence ID" value="KAF3767451.1"/>
    <property type="molecule type" value="Genomic_DNA"/>
</dbReference>
<dbReference type="Proteomes" id="UP000803844">
    <property type="component" value="Unassembled WGS sequence"/>
</dbReference>